<dbReference type="AlphaFoldDB" id="A0A060HMW5"/>
<keyword evidence="4" id="KW-0472">Membrane</keyword>
<proteinExistence type="predicted"/>
<gene>
    <name evidence="6" type="ORF">NVIE_025630</name>
</gene>
<protein>
    <recommendedName>
        <fullName evidence="5">Blue (type 1) copper domain-containing protein</fullName>
    </recommendedName>
</protein>
<keyword evidence="4" id="KW-0812">Transmembrane</keyword>
<dbReference type="HOGENOM" id="CLU_557382_0_0_2"/>
<dbReference type="GO" id="GO:0005507">
    <property type="term" value="F:copper ion binding"/>
    <property type="evidence" value="ECO:0007669"/>
    <property type="project" value="InterPro"/>
</dbReference>
<dbReference type="OrthoDB" id="3380at2157"/>
<dbReference type="InterPro" id="IPR000923">
    <property type="entry name" value="BlueCu_1"/>
</dbReference>
<dbReference type="GeneID" id="74947800"/>
<evidence type="ECO:0000313" key="6">
    <source>
        <dbReference type="EMBL" id="AIC16833.1"/>
    </source>
</evidence>
<evidence type="ECO:0000313" key="7">
    <source>
        <dbReference type="Proteomes" id="UP000027093"/>
    </source>
</evidence>
<feature type="domain" description="Blue (type 1) copper" evidence="5">
    <location>
        <begin position="173"/>
        <end position="259"/>
    </location>
</feature>
<dbReference type="RefSeq" id="WP_075055508.1">
    <property type="nucleotide sequence ID" value="NZ_CP007536.1"/>
</dbReference>
<feature type="compositionally biased region" description="Basic residues" evidence="3">
    <location>
        <begin position="479"/>
        <end position="489"/>
    </location>
</feature>
<dbReference type="Gene3D" id="2.60.40.420">
    <property type="entry name" value="Cupredoxins - blue copper proteins"/>
    <property type="match status" value="1"/>
</dbReference>
<keyword evidence="4" id="KW-1133">Transmembrane helix</keyword>
<evidence type="ECO:0000256" key="4">
    <source>
        <dbReference type="SAM" id="Phobius"/>
    </source>
</evidence>
<evidence type="ECO:0000259" key="5">
    <source>
        <dbReference type="Pfam" id="PF00127"/>
    </source>
</evidence>
<reference evidence="6 7" key="1">
    <citation type="journal article" date="2014" name="Int. J. Syst. Evol. Microbiol.">
        <title>Nitrososphaera viennensis gen. nov., sp. nov., an aerobic and mesophilic, ammonia-oxidizing archaeon from soil and a member of the archaeal phylum Thaumarchaeota.</title>
        <authorList>
            <person name="Stieglmeier M."/>
            <person name="Klingl A."/>
            <person name="Alves R.J."/>
            <person name="Rittmann S.K."/>
            <person name="Melcher M."/>
            <person name="Leisch N."/>
            <person name="Schleper C."/>
        </authorList>
    </citation>
    <scope>NUCLEOTIDE SEQUENCE [LARGE SCALE GENOMIC DNA]</scope>
    <source>
        <strain evidence="6">EN76</strain>
    </source>
</reference>
<evidence type="ECO:0000256" key="1">
    <source>
        <dbReference type="ARBA" id="ARBA00022723"/>
    </source>
</evidence>
<feature type="transmembrane region" description="Helical" evidence="4">
    <location>
        <begin position="12"/>
        <end position="30"/>
    </location>
</feature>
<keyword evidence="2" id="KW-0186">Copper</keyword>
<organism evidence="6 7">
    <name type="scientific">Nitrososphaera viennensis EN76</name>
    <dbReference type="NCBI Taxonomy" id="926571"/>
    <lineage>
        <taxon>Archaea</taxon>
        <taxon>Nitrososphaerota</taxon>
        <taxon>Nitrososphaeria</taxon>
        <taxon>Nitrososphaerales</taxon>
        <taxon>Nitrososphaeraceae</taxon>
        <taxon>Nitrososphaera</taxon>
    </lineage>
</organism>
<dbReference type="PANTHER" id="PTHR36507:SF1">
    <property type="entry name" value="BLL1555 PROTEIN"/>
    <property type="match status" value="1"/>
</dbReference>
<dbReference type="Proteomes" id="UP000027093">
    <property type="component" value="Chromosome"/>
</dbReference>
<accession>A0A060HMW5</accession>
<dbReference type="KEGG" id="nvn:NVIE_025630"/>
<feature type="region of interest" description="Disordered" evidence="3">
    <location>
        <begin position="457"/>
        <end position="489"/>
    </location>
</feature>
<dbReference type="GO" id="GO:0009055">
    <property type="term" value="F:electron transfer activity"/>
    <property type="evidence" value="ECO:0007669"/>
    <property type="project" value="InterPro"/>
</dbReference>
<name>A0A060HMW5_9ARCH</name>
<keyword evidence="7" id="KW-1185">Reference proteome</keyword>
<evidence type="ECO:0000256" key="3">
    <source>
        <dbReference type="SAM" id="MobiDB-lite"/>
    </source>
</evidence>
<sequence length="489" mass="53190">MAEEGGATTIPVIAGLAAGIALVVLFGLFFSPSLSAEKTHITEISIEVPPKPRIDQALDITVRVTGTTLSCAYPHVAIKNANTSEVIWDSGNAIVLCVTDPEQSRPVDINWALGGKYVDNNNQSIGPSPVIIREAGLYRISAEYDTLKTSRTMEVFPQVVDVRILKDSSVQSSGKTYDPKTVRVFLGMNNTVRWTNEDEVPHGIAADNDHDPDFYAATNSKDGPRLLQPRDSFEFTFTRAGEFGYHGEPGPWMTGTVVVMPSMPPSVSELKPILSEKDAAGIVAKDILARNPGAQVADYPLSKKFPVMLYYFAPSGARIVIDNGENRVLGRCDPASLACYPEYSKLDLQDNNADRLAYAVQVLVKKDKSAGYDDAAYYLVGANTGRIIYSSESETNTLENAKAGSLCNNSMPGQESGSVKEPSMLPAGYHCAFEQGRQEEGVFVYWDHDFQGYPTGHSALKIQPEPSRYRTTSGPAKTKAMRKKSTNPA</sequence>
<dbReference type="InterPro" id="IPR052721">
    <property type="entry name" value="ET_Amicyanin"/>
</dbReference>
<evidence type="ECO:0000256" key="2">
    <source>
        <dbReference type="ARBA" id="ARBA00023008"/>
    </source>
</evidence>
<dbReference type="PANTHER" id="PTHR36507">
    <property type="entry name" value="BLL1555 PROTEIN"/>
    <property type="match status" value="1"/>
</dbReference>
<dbReference type="Pfam" id="PF00127">
    <property type="entry name" value="Copper-bind"/>
    <property type="match status" value="1"/>
</dbReference>
<keyword evidence="1" id="KW-0479">Metal-binding</keyword>
<dbReference type="InterPro" id="IPR008972">
    <property type="entry name" value="Cupredoxin"/>
</dbReference>
<dbReference type="EMBL" id="CP007536">
    <property type="protein sequence ID" value="AIC16833.1"/>
    <property type="molecule type" value="Genomic_DNA"/>
</dbReference>
<dbReference type="STRING" id="926571.NVIE_025630"/>
<dbReference type="SUPFAM" id="SSF49503">
    <property type="entry name" value="Cupredoxins"/>
    <property type="match status" value="1"/>
</dbReference>